<evidence type="ECO:0008006" key="4">
    <source>
        <dbReference type="Google" id="ProtNLM"/>
    </source>
</evidence>
<dbReference type="RefSeq" id="WP_021283967.1">
    <property type="nucleotide sequence ID" value="NZ_JAGGLL010000046.1"/>
</dbReference>
<feature type="transmembrane region" description="Helical" evidence="1">
    <location>
        <begin position="12"/>
        <end position="31"/>
    </location>
</feature>
<gene>
    <name evidence="2" type="ORF">J2Z44_003879</name>
</gene>
<keyword evidence="1" id="KW-0472">Membrane</keyword>
<reference evidence="2 3" key="1">
    <citation type="submission" date="2021-03" db="EMBL/GenBank/DDBJ databases">
        <title>Genomic Encyclopedia of Type Strains, Phase IV (KMG-IV): sequencing the most valuable type-strain genomes for metagenomic binning, comparative biology and taxonomic classification.</title>
        <authorList>
            <person name="Goeker M."/>
        </authorList>
    </citation>
    <scope>NUCLEOTIDE SEQUENCE [LARGE SCALE GENOMIC DNA]</scope>
    <source>
        <strain evidence="2 3">DSM 28650</strain>
    </source>
</reference>
<evidence type="ECO:0000313" key="3">
    <source>
        <dbReference type="Proteomes" id="UP001519308"/>
    </source>
</evidence>
<evidence type="ECO:0000313" key="2">
    <source>
        <dbReference type="EMBL" id="MBP2024029.1"/>
    </source>
</evidence>
<protein>
    <recommendedName>
        <fullName evidence="4">PsbP C-terminal domain-containing protein</fullName>
    </recommendedName>
</protein>
<organism evidence="2 3">
    <name type="scientific">Clostridium punense</name>
    <dbReference type="NCBI Taxonomy" id="1054297"/>
    <lineage>
        <taxon>Bacteria</taxon>
        <taxon>Bacillati</taxon>
        <taxon>Bacillota</taxon>
        <taxon>Clostridia</taxon>
        <taxon>Eubacteriales</taxon>
        <taxon>Clostridiaceae</taxon>
        <taxon>Clostridium</taxon>
    </lineage>
</organism>
<dbReference type="EMBL" id="JAGGLL010000046">
    <property type="protein sequence ID" value="MBP2024029.1"/>
    <property type="molecule type" value="Genomic_DNA"/>
</dbReference>
<keyword evidence="1" id="KW-1133">Transmembrane helix</keyword>
<dbReference type="Proteomes" id="UP001519308">
    <property type="component" value="Unassembled WGS sequence"/>
</dbReference>
<proteinExistence type="predicted"/>
<sequence length="196" mass="22382">MKLIAARSRQTGLVVILIGLMITIIGLGQYFESKLKVATLVQNNIGSFKKYSALEGNLSYSLPQSWIASEGSSSRENVIYFNEFVSDDTYTHGFIQIIKTKDDMKKLIEVDIKEINDMGIKEYTLNPAKVKGHDGYILQYSLNVNNSKTNKNYTYYIKNQDYIIKASFVINDEKHKENTPIFLQNIVNTISFKDKI</sequence>
<accession>A0ABS4K8B1</accession>
<name>A0ABS4K8B1_9CLOT</name>
<keyword evidence="3" id="KW-1185">Reference proteome</keyword>
<keyword evidence="1" id="KW-0812">Transmembrane</keyword>
<evidence type="ECO:0000256" key="1">
    <source>
        <dbReference type="SAM" id="Phobius"/>
    </source>
</evidence>
<comment type="caution">
    <text evidence="2">The sequence shown here is derived from an EMBL/GenBank/DDBJ whole genome shotgun (WGS) entry which is preliminary data.</text>
</comment>